<dbReference type="RefSeq" id="WP_218093945.1">
    <property type="nucleotide sequence ID" value="NZ_CAJVAS010000022.1"/>
</dbReference>
<feature type="chain" id="PRO_5039527370" description="ABC transporter substrate-binding protein" evidence="1">
    <location>
        <begin position="21"/>
        <end position="70"/>
    </location>
</feature>
<evidence type="ECO:0000313" key="3">
    <source>
        <dbReference type="Proteomes" id="UP000693672"/>
    </source>
</evidence>
<evidence type="ECO:0000313" key="2">
    <source>
        <dbReference type="EMBL" id="CAG7641307.1"/>
    </source>
</evidence>
<organism evidence="2 3">
    <name type="scientific">Paenibacillus solanacearum</name>
    <dbReference type="NCBI Taxonomy" id="2048548"/>
    <lineage>
        <taxon>Bacteria</taxon>
        <taxon>Bacillati</taxon>
        <taxon>Bacillota</taxon>
        <taxon>Bacilli</taxon>
        <taxon>Bacillales</taxon>
        <taxon>Paenibacillaceae</taxon>
        <taxon>Paenibacillus</taxon>
    </lineage>
</organism>
<keyword evidence="1" id="KW-0732">Signal</keyword>
<evidence type="ECO:0008006" key="4">
    <source>
        <dbReference type="Google" id="ProtNLM"/>
    </source>
</evidence>
<keyword evidence="3" id="KW-1185">Reference proteome</keyword>
<sequence length="70" mass="7597">MKKRKHLTALMAVVLATALAGCSFGGKKDGAESKQGENVQPAGKMDVIDKPVTLKMYFPKEFWLNAEISA</sequence>
<evidence type="ECO:0000256" key="1">
    <source>
        <dbReference type="SAM" id="SignalP"/>
    </source>
</evidence>
<proteinExistence type="predicted"/>
<feature type="signal peptide" evidence="1">
    <location>
        <begin position="1"/>
        <end position="20"/>
    </location>
</feature>
<protein>
    <recommendedName>
        <fullName evidence="4">ABC transporter substrate-binding protein</fullName>
    </recommendedName>
</protein>
<dbReference type="Proteomes" id="UP000693672">
    <property type="component" value="Unassembled WGS sequence"/>
</dbReference>
<dbReference type="EMBL" id="CAJVAS010000022">
    <property type="protein sequence ID" value="CAG7641307.1"/>
    <property type="molecule type" value="Genomic_DNA"/>
</dbReference>
<gene>
    <name evidence="2" type="ORF">PAESOLCIP111_04216</name>
</gene>
<dbReference type="AlphaFoldDB" id="A0A916K3X2"/>
<name>A0A916K3X2_9BACL</name>
<dbReference type="PROSITE" id="PS51257">
    <property type="entry name" value="PROKAR_LIPOPROTEIN"/>
    <property type="match status" value="1"/>
</dbReference>
<reference evidence="2" key="1">
    <citation type="submission" date="2021-06" db="EMBL/GenBank/DDBJ databases">
        <authorList>
            <person name="Criscuolo A."/>
        </authorList>
    </citation>
    <scope>NUCLEOTIDE SEQUENCE</scope>
    <source>
        <strain evidence="2">CIP111600</strain>
    </source>
</reference>
<accession>A0A916K3X2</accession>
<comment type="caution">
    <text evidence="2">The sequence shown here is derived from an EMBL/GenBank/DDBJ whole genome shotgun (WGS) entry which is preliminary data.</text>
</comment>